<dbReference type="AlphaFoldDB" id="A0A381Q1S1"/>
<organism evidence="2">
    <name type="scientific">marine metagenome</name>
    <dbReference type="NCBI Taxonomy" id="408172"/>
    <lineage>
        <taxon>unclassified sequences</taxon>
        <taxon>metagenomes</taxon>
        <taxon>ecological metagenomes</taxon>
    </lineage>
</organism>
<gene>
    <name evidence="2" type="ORF">METZ01_LOCUS25688</name>
</gene>
<dbReference type="PANTHER" id="PTHR41521:SF4">
    <property type="entry name" value="BLR0684 PROTEIN"/>
    <property type="match status" value="1"/>
</dbReference>
<proteinExistence type="predicted"/>
<dbReference type="Pfam" id="PF07045">
    <property type="entry name" value="DUF1330"/>
    <property type="match status" value="1"/>
</dbReference>
<evidence type="ECO:0000259" key="1">
    <source>
        <dbReference type="Pfam" id="PF07045"/>
    </source>
</evidence>
<accession>A0A381Q1S1</accession>
<evidence type="ECO:0000313" key="2">
    <source>
        <dbReference type="EMBL" id="SUZ72834.1"/>
    </source>
</evidence>
<name>A0A381Q1S1_9ZZZZ</name>
<reference evidence="2" key="1">
    <citation type="submission" date="2018-05" db="EMBL/GenBank/DDBJ databases">
        <authorList>
            <person name="Lanie J.A."/>
            <person name="Ng W.-L."/>
            <person name="Kazmierczak K.M."/>
            <person name="Andrzejewski T.M."/>
            <person name="Davidsen T.M."/>
            <person name="Wayne K.J."/>
            <person name="Tettelin H."/>
            <person name="Glass J.I."/>
            <person name="Rusch D."/>
            <person name="Podicherti R."/>
            <person name="Tsui H.-C.T."/>
            <person name="Winkler M.E."/>
        </authorList>
    </citation>
    <scope>NUCLEOTIDE SEQUENCE</scope>
</reference>
<dbReference type="InterPro" id="IPR011008">
    <property type="entry name" value="Dimeric_a/b-barrel"/>
</dbReference>
<dbReference type="EMBL" id="UINC01001160">
    <property type="protein sequence ID" value="SUZ72834.1"/>
    <property type="molecule type" value="Genomic_DNA"/>
</dbReference>
<sequence length="129" mass="14140">MTMKRIINTLLVFSIGLSLGVTLQFAGASEEQTKTAYLIVSSERNPEADYGPYSNAAGPLARDAGIQVLASSQEPLLLEGEWPFRNVTLEVFPSMTTLTDFWYSEGYQAAKKLREGLSTINFIVAIEGD</sequence>
<dbReference type="SUPFAM" id="SSF54909">
    <property type="entry name" value="Dimeric alpha+beta barrel"/>
    <property type="match status" value="1"/>
</dbReference>
<dbReference type="InterPro" id="IPR010753">
    <property type="entry name" value="DUF1330"/>
</dbReference>
<protein>
    <recommendedName>
        <fullName evidence="1">DUF1330 domain-containing protein</fullName>
    </recommendedName>
</protein>
<feature type="domain" description="DUF1330" evidence="1">
    <location>
        <begin position="35"/>
        <end position="124"/>
    </location>
</feature>
<dbReference type="Gene3D" id="3.30.70.100">
    <property type="match status" value="1"/>
</dbReference>
<dbReference type="PANTHER" id="PTHR41521">
    <property type="match status" value="1"/>
</dbReference>